<dbReference type="EMBL" id="JAGTTL010000035">
    <property type="protein sequence ID" value="KAK6294355.1"/>
    <property type="molecule type" value="Genomic_DNA"/>
</dbReference>
<feature type="compositionally biased region" description="Acidic residues" evidence="1">
    <location>
        <begin position="174"/>
        <end position="183"/>
    </location>
</feature>
<evidence type="ECO:0000313" key="4">
    <source>
        <dbReference type="Proteomes" id="UP001356427"/>
    </source>
</evidence>
<gene>
    <name evidence="3" type="ORF">J4Q44_G00351850</name>
</gene>
<feature type="region of interest" description="Disordered" evidence="1">
    <location>
        <begin position="164"/>
        <end position="194"/>
    </location>
</feature>
<dbReference type="PANTHER" id="PTHR46850:SF1">
    <property type="entry name" value="CHROMODOMAIN-HELICASE-DNA-BINDING PROTEIN 9"/>
    <property type="match status" value="1"/>
</dbReference>
<keyword evidence="4" id="KW-1185">Reference proteome</keyword>
<evidence type="ECO:0000313" key="3">
    <source>
        <dbReference type="EMBL" id="KAK6294355.1"/>
    </source>
</evidence>
<proteinExistence type="predicted"/>
<organism evidence="3 4">
    <name type="scientific">Coregonus suidteri</name>
    <dbReference type="NCBI Taxonomy" id="861788"/>
    <lineage>
        <taxon>Eukaryota</taxon>
        <taxon>Metazoa</taxon>
        <taxon>Chordata</taxon>
        <taxon>Craniata</taxon>
        <taxon>Vertebrata</taxon>
        <taxon>Euteleostomi</taxon>
        <taxon>Actinopterygii</taxon>
        <taxon>Neopterygii</taxon>
        <taxon>Teleostei</taxon>
        <taxon>Protacanthopterygii</taxon>
        <taxon>Salmoniformes</taxon>
        <taxon>Salmonidae</taxon>
        <taxon>Coregoninae</taxon>
        <taxon>Coregonus</taxon>
    </lineage>
</organism>
<dbReference type="Proteomes" id="UP001356427">
    <property type="component" value="Unassembled WGS sequence"/>
</dbReference>
<accession>A0AAN8KYH8</accession>
<protein>
    <submittedName>
        <fullName evidence="3">Uncharacterized protein</fullName>
    </submittedName>
</protein>
<comment type="caution">
    <text evidence="3">The sequence shown here is derived from an EMBL/GenBank/DDBJ whole genome shotgun (WGS) entry which is preliminary data.</text>
</comment>
<dbReference type="PANTHER" id="PTHR46850">
    <property type="entry name" value="CHROMODOMAIN-HELICASE-DNA-BINDING PROTEIN 9"/>
    <property type="match status" value="1"/>
</dbReference>
<keyword evidence="2" id="KW-0732">Signal</keyword>
<name>A0AAN8KYH8_9TELE</name>
<sequence>MPLFVAVTTCLPVWHCTACLHSQAWGPGPGNREMIVIALVLAFKRPFNGNAFHRREQQGFRKPTSQHHWGTGVQLRLKEPPTVEKAFHLLILQRRTKTITIESEGRGSTFAKASFVASGNRTDISLDDPNFWDKWAKKAEIDMDTANDRNSLVIDTPRVRKQTRPFSATKDELAELSEGESDNEDKPKLRRPHDRLNSYGRTECFRVEKNLLVYGHRAMQGFHRKFSIVPRAVVLKPWIVRWVARWPNGDTLCGFADLRVFPSGWNVD</sequence>
<evidence type="ECO:0000256" key="2">
    <source>
        <dbReference type="SAM" id="SignalP"/>
    </source>
</evidence>
<feature type="chain" id="PRO_5042917778" evidence="2">
    <location>
        <begin position="19"/>
        <end position="268"/>
    </location>
</feature>
<dbReference type="InterPro" id="IPR051493">
    <property type="entry name" value="CHD"/>
</dbReference>
<reference evidence="3 4" key="1">
    <citation type="submission" date="2021-04" db="EMBL/GenBank/DDBJ databases">
        <authorList>
            <person name="De Guttry C."/>
            <person name="Zahm M."/>
            <person name="Klopp C."/>
            <person name="Cabau C."/>
            <person name="Louis A."/>
            <person name="Berthelot C."/>
            <person name="Parey E."/>
            <person name="Roest Crollius H."/>
            <person name="Montfort J."/>
            <person name="Robinson-Rechavi M."/>
            <person name="Bucao C."/>
            <person name="Bouchez O."/>
            <person name="Gislard M."/>
            <person name="Lluch J."/>
            <person name="Milhes M."/>
            <person name="Lampietro C."/>
            <person name="Lopez Roques C."/>
            <person name="Donnadieu C."/>
            <person name="Braasch I."/>
            <person name="Desvignes T."/>
            <person name="Postlethwait J."/>
            <person name="Bobe J."/>
            <person name="Wedekind C."/>
            <person name="Guiguen Y."/>
        </authorList>
    </citation>
    <scope>NUCLEOTIDE SEQUENCE [LARGE SCALE GENOMIC DNA]</scope>
    <source>
        <strain evidence="3">Cs_M1</strain>
        <tissue evidence="3">Blood</tissue>
    </source>
</reference>
<dbReference type="AlphaFoldDB" id="A0AAN8KYH8"/>
<feature type="signal peptide" evidence="2">
    <location>
        <begin position="1"/>
        <end position="18"/>
    </location>
</feature>
<evidence type="ECO:0000256" key="1">
    <source>
        <dbReference type="SAM" id="MobiDB-lite"/>
    </source>
</evidence>